<dbReference type="Gene3D" id="2.60.120.1540">
    <property type="match status" value="2"/>
</dbReference>
<keyword evidence="4" id="KW-0722">Serine protease inhibitor</keyword>
<sequence length="1480" mass="163092">MRGVILLYFESCREWRSQLLRISASFMVDTMLYRAVLAISLVAVWASAARGFDNSYMLLSPRTVRLGLPYEISVSVMPKLKAPVHIRAEILQENITIAMASGDFRAGQPGKLTLQVPRDVKPIRIYRYYTYYGNFKLKVEGRGGVQFKNETWLSMSQKSLSAFIQTDKAIYKPGQTVRFRAFATGPDLKPLLSPITVEIFDTKGNKVKQLKDVQEPSGIVAGELALPTEPVLGNWRIKATVLGESTEKNFEIKEYVLPKFEVTPSLQSIILKTDTTFTGKVTAKYTYGKPVQGTVTIRAVPTCCKIWDYKGRIGVEQDLSLDPVTGEAPFTITIADLKNGHSSLQGVKIEANVTETLTGITLSGETSQQFVDSPYKIEWLLNSPSSFKPGLPYKGYVKVEYQDGMPLGRTGILNISTTIQYKNPWPVYINAFLTKLGGNYIFPIPEDGLVEVTLTPPSEATQFNMLANYEDGYGIKSVSRMYSPSENYMQLKVVAEAETVAVAGTTATFQVTTTEPVSKIFYQILGRGEIEASGRVTLSSDNTFDVVLTPNMGPQADMVAYYVRQDGEIVNDGITFMVDGAIQNAVTLKVSKNETEPGTNVDVEVTADPDSTVCLLAVDQSVLLLRSGNDVTKDNVLREISLYGGRPTYYPYYRWWPSIISGTDAEDIFRNAGLVYLTDFLVYQHQQTYYYSSRMSSISGPSLAVPDSVDSDVAESLQDVGRVRTLFPETWLWNNITTTSSAPVTISDTVPDTITSWVASAFAVNPNTGLGVVEQPTKLRVFKSFFVYINLPYSVTRGEIVIIQPIVFNYLTQDMMVTVTLKNNGGFQSQIRDASGKLTTTAVDQVEHVLVKANTGKSVFFPVIPTSLGKIDVEVHAQASMAADGVRRQLLVEPEGDPRESNIARMIVKEANALYSENIPIVLPENVVPDTARLSVSVIGDLIGNIVGNLDNLIRLPTGCGEQTVSALALDVYVAKYLKAVGLLTGEKKEMLLGFIEKGILSEMKFQNNDGSFGFWGETGSTWVTAYVMKIIHLAKEFVYVDGEVLRKGLGYLIGKQDPLGSFPEIGNIYNTYLQGGSGRNIPLTAFVLIALKENDDLVNANWLEFHAAMDSAVRYLESQIDSLNTSYPLAIVSYALHLAESPRAGEAWTKLHALATVEGGLKYWQISDTPRCRYRYCYNPPTQEVETAAYALMVHSLKNESNAGIPILKWLVTEQNSYGGFGSTQVRDGPCCERLRVFKSFFVYINLPYSVTRGEIVIIQPIVFNYLIQDMMVTVTLKNNGGFQSQIRDASGKLTTTAVDQVEHVLVKANTGKSLFFPVIPTSLGKIDVEVHAQASMAADGVRRQLLVEPEGDPRESNIARMIVKEANALYSENIPIVLPENVVPDTARLSVSVIGDLIGNIVGNLDNLIRLPTGCGEQTVSALALDVYVAKYLKAVGLLTGEKKDMLLGFIEKGILSEMKFQNNDGSFGFWGETGSTW</sequence>
<dbReference type="Gene3D" id="2.60.40.1930">
    <property type="match status" value="2"/>
</dbReference>
<dbReference type="SUPFAM" id="SSF48239">
    <property type="entry name" value="Terpenoid cyclases/Protein prenyltransferases"/>
    <property type="match status" value="2"/>
</dbReference>
<dbReference type="Pfam" id="PF17791">
    <property type="entry name" value="MG3"/>
    <property type="match status" value="1"/>
</dbReference>
<accession>A0A1S3HQ83</accession>
<dbReference type="SUPFAM" id="SSF81296">
    <property type="entry name" value="E set domains"/>
    <property type="match status" value="1"/>
</dbReference>
<dbReference type="Gene3D" id="2.60.40.1940">
    <property type="match status" value="1"/>
</dbReference>
<dbReference type="Pfam" id="PF07703">
    <property type="entry name" value="A2M_BRD"/>
    <property type="match status" value="1"/>
</dbReference>
<reference evidence="11" key="1">
    <citation type="submission" date="2025-08" db="UniProtKB">
        <authorList>
            <consortium name="RefSeq"/>
        </authorList>
    </citation>
    <scope>IDENTIFICATION</scope>
    <source>
        <tissue evidence="11">Gonads</tissue>
    </source>
</reference>
<evidence type="ECO:0000313" key="10">
    <source>
        <dbReference type="Proteomes" id="UP000085678"/>
    </source>
</evidence>
<dbReference type="InParanoid" id="A0A1S3HQ83"/>
<dbReference type="GeneID" id="106156478"/>
<evidence type="ECO:0000256" key="4">
    <source>
        <dbReference type="ARBA" id="ARBA00022900"/>
    </source>
</evidence>
<dbReference type="PANTHER" id="PTHR11412:SF136">
    <property type="entry name" value="CD109 ANTIGEN"/>
    <property type="match status" value="1"/>
</dbReference>
<dbReference type="InterPro" id="IPR002890">
    <property type="entry name" value="MG2"/>
</dbReference>
<dbReference type="InterPro" id="IPR014756">
    <property type="entry name" value="Ig_E-set"/>
</dbReference>
<comment type="similarity">
    <text evidence="1">Belongs to the protease inhibitor I39 (alpha-2-macroglobulin) family.</text>
</comment>
<dbReference type="SMART" id="SM01359">
    <property type="entry name" value="A2M_N_2"/>
    <property type="match status" value="1"/>
</dbReference>
<dbReference type="OrthoDB" id="9998011at2759"/>
<evidence type="ECO:0000256" key="7">
    <source>
        <dbReference type="ARBA" id="ARBA00023180"/>
    </source>
</evidence>
<evidence type="ECO:0000259" key="8">
    <source>
        <dbReference type="SMART" id="SM01359"/>
    </source>
</evidence>
<keyword evidence="3" id="KW-0732">Signal</keyword>
<keyword evidence="6" id="KW-1015">Disulfide bond</keyword>
<dbReference type="PANTHER" id="PTHR11412">
    <property type="entry name" value="MACROGLOBULIN / COMPLEMENT"/>
    <property type="match status" value="1"/>
</dbReference>
<dbReference type="InterPro" id="IPR011626">
    <property type="entry name" value="Alpha-macroglobulin_TED"/>
</dbReference>
<feature type="domain" description="Alpha-2-macroglobulin" evidence="9">
    <location>
        <begin position="730"/>
        <end position="821"/>
    </location>
</feature>
<dbReference type="GO" id="GO:0004867">
    <property type="term" value="F:serine-type endopeptidase inhibitor activity"/>
    <property type="evidence" value="ECO:0007669"/>
    <property type="project" value="UniProtKB-KW"/>
</dbReference>
<dbReference type="STRING" id="7574.A0A1S3HQ83"/>
<evidence type="ECO:0000256" key="1">
    <source>
        <dbReference type="ARBA" id="ARBA00010952"/>
    </source>
</evidence>
<dbReference type="InterPro" id="IPR013783">
    <property type="entry name" value="Ig-like_fold"/>
</dbReference>
<keyword evidence="7" id="KW-0325">Glycoprotein</keyword>
<evidence type="ECO:0000259" key="9">
    <source>
        <dbReference type="SMART" id="SM01360"/>
    </source>
</evidence>
<feature type="domain" description="Alpha-2-macroglobulin" evidence="9">
    <location>
        <begin position="1188"/>
        <end position="1278"/>
    </location>
</feature>
<dbReference type="Gene3D" id="1.50.10.20">
    <property type="match status" value="2"/>
</dbReference>
<protein>
    <submittedName>
        <fullName evidence="11">CD109 antigen-like</fullName>
    </submittedName>
</protein>
<dbReference type="InterPro" id="IPR008930">
    <property type="entry name" value="Terpenoid_cyclase/PrenylTrfase"/>
</dbReference>
<evidence type="ECO:0000256" key="3">
    <source>
        <dbReference type="ARBA" id="ARBA00022729"/>
    </source>
</evidence>
<dbReference type="Gene3D" id="2.20.130.20">
    <property type="match status" value="1"/>
</dbReference>
<dbReference type="Gene3D" id="6.20.50.160">
    <property type="match status" value="1"/>
</dbReference>
<keyword evidence="10" id="KW-1185">Reference proteome</keyword>
<dbReference type="Pfam" id="PF07678">
    <property type="entry name" value="TED_complement"/>
    <property type="match status" value="2"/>
</dbReference>
<feature type="domain" description="Alpha-2-macroglobulin bait region" evidence="8">
    <location>
        <begin position="491"/>
        <end position="625"/>
    </location>
</feature>
<dbReference type="FunFam" id="2.60.40.1930:FF:000001">
    <property type="entry name" value="CD109 isoform 3"/>
    <property type="match status" value="1"/>
</dbReference>
<dbReference type="InterPro" id="IPR019742">
    <property type="entry name" value="MacrogloblnA2_CS"/>
</dbReference>
<dbReference type="KEGG" id="lak:106156478"/>
<keyword evidence="2" id="KW-0646">Protease inhibitor</keyword>
<evidence type="ECO:0000256" key="5">
    <source>
        <dbReference type="ARBA" id="ARBA00022966"/>
    </source>
</evidence>
<dbReference type="RefSeq" id="XP_013387199.1">
    <property type="nucleotide sequence ID" value="XM_013531745.2"/>
</dbReference>
<proteinExistence type="inferred from homology"/>
<dbReference type="InterPro" id="IPR047565">
    <property type="entry name" value="Alpha-macroglob_thiol-ester_cl"/>
</dbReference>
<dbReference type="InterPro" id="IPR011625">
    <property type="entry name" value="A2M_N_BRD"/>
</dbReference>
<keyword evidence="5" id="KW-0882">Thioester bond</keyword>
<evidence type="ECO:0000313" key="11">
    <source>
        <dbReference type="RefSeq" id="XP_013387199.1"/>
    </source>
</evidence>
<dbReference type="GO" id="GO:0005615">
    <property type="term" value="C:extracellular space"/>
    <property type="evidence" value="ECO:0007669"/>
    <property type="project" value="InterPro"/>
</dbReference>
<dbReference type="InterPro" id="IPR050473">
    <property type="entry name" value="A2M/Complement_sys"/>
</dbReference>
<dbReference type="SMART" id="SM01360">
    <property type="entry name" value="A2M"/>
    <property type="match status" value="2"/>
</dbReference>
<dbReference type="Gene3D" id="2.60.40.10">
    <property type="entry name" value="Immunoglobulins"/>
    <property type="match status" value="3"/>
</dbReference>
<name>A0A1S3HQ83_LINAN</name>
<dbReference type="PROSITE" id="PS00477">
    <property type="entry name" value="ALPHA_2_MACROGLOBULIN"/>
    <property type="match status" value="2"/>
</dbReference>
<dbReference type="Gene3D" id="2.60.40.2950">
    <property type="match status" value="1"/>
</dbReference>
<dbReference type="FunCoup" id="A0A1S3HQ83">
    <property type="interactions" value="399"/>
</dbReference>
<organism evidence="10 11">
    <name type="scientific">Lingula anatina</name>
    <name type="common">Brachiopod</name>
    <name type="synonym">Lingula unguis</name>
    <dbReference type="NCBI Taxonomy" id="7574"/>
    <lineage>
        <taxon>Eukaryota</taxon>
        <taxon>Metazoa</taxon>
        <taxon>Spiralia</taxon>
        <taxon>Lophotrochozoa</taxon>
        <taxon>Brachiopoda</taxon>
        <taxon>Linguliformea</taxon>
        <taxon>Lingulata</taxon>
        <taxon>Lingulida</taxon>
        <taxon>Linguloidea</taxon>
        <taxon>Lingulidae</taxon>
        <taxon>Lingula</taxon>
    </lineage>
</organism>
<evidence type="ECO:0000256" key="6">
    <source>
        <dbReference type="ARBA" id="ARBA00023157"/>
    </source>
</evidence>
<evidence type="ECO:0000256" key="2">
    <source>
        <dbReference type="ARBA" id="ARBA00022690"/>
    </source>
</evidence>
<dbReference type="InterPro" id="IPR001599">
    <property type="entry name" value="Macroglobln_a2"/>
</dbReference>
<dbReference type="CDD" id="cd02891">
    <property type="entry name" value="A2M_like"/>
    <property type="match status" value="1"/>
</dbReference>
<dbReference type="Pfam" id="PF01835">
    <property type="entry name" value="MG2"/>
    <property type="match status" value="1"/>
</dbReference>
<dbReference type="InterPro" id="IPR041555">
    <property type="entry name" value="MG3"/>
</dbReference>
<dbReference type="Proteomes" id="UP000085678">
    <property type="component" value="Unplaced"/>
</dbReference>
<gene>
    <name evidence="11" type="primary">LOC106156478</name>
</gene>
<dbReference type="Pfam" id="PF00207">
    <property type="entry name" value="A2M"/>
    <property type="match status" value="2"/>
</dbReference>
<dbReference type="SMART" id="SM01419">
    <property type="entry name" value="Thiol-ester_cl"/>
    <property type="match status" value="2"/>
</dbReference>